<dbReference type="RefSeq" id="WP_004039115.1">
    <property type="nucleotide sequence ID" value="NZ_CM001555.1"/>
</dbReference>
<gene>
    <name evidence="4" type="ORF">Metli_1405</name>
</gene>
<keyword evidence="1 4" id="KW-0489">Methyltransferase</keyword>
<evidence type="ECO:0000256" key="1">
    <source>
        <dbReference type="ARBA" id="ARBA00022603"/>
    </source>
</evidence>
<keyword evidence="5" id="KW-1185">Reference proteome</keyword>
<dbReference type="Proteomes" id="UP000005095">
    <property type="component" value="Chromosome"/>
</dbReference>
<dbReference type="GO" id="GO:0140640">
    <property type="term" value="F:catalytic activity, acting on a nucleic acid"/>
    <property type="evidence" value="ECO:0007669"/>
    <property type="project" value="UniProtKB-ARBA"/>
</dbReference>
<evidence type="ECO:0000313" key="5">
    <source>
        <dbReference type="Proteomes" id="UP000005095"/>
    </source>
</evidence>
<accession>J1L2T4</accession>
<dbReference type="Pfam" id="PF13649">
    <property type="entry name" value="Methyltransf_25"/>
    <property type="match status" value="1"/>
</dbReference>
<organism evidence="4 5">
    <name type="scientific">Methanofollis liminatans DSM 4140</name>
    <dbReference type="NCBI Taxonomy" id="28892"/>
    <lineage>
        <taxon>Archaea</taxon>
        <taxon>Methanobacteriati</taxon>
        <taxon>Methanobacteriota</taxon>
        <taxon>Stenosarchaea group</taxon>
        <taxon>Methanomicrobia</taxon>
        <taxon>Methanomicrobiales</taxon>
        <taxon>Methanomicrobiaceae</taxon>
        <taxon>Methanofollis</taxon>
    </lineage>
</organism>
<dbReference type="AlphaFoldDB" id="J1L2T4"/>
<dbReference type="OrthoDB" id="8915at2157"/>
<dbReference type="InterPro" id="IPR029063">
    <property type="entry name" value="SAM-dependent_MTases_sf"/>
</dbReference>
<dbReference type="PANTHER" id="PTHR22809">
    <property type="entry name" value="METHYLTRANSFERASE-RELATED"/>
    <property type="match status" value="1"/>
</dbReference>
<dbReference type="InterPro" id="IPR041698">
    <property type="entry name" value="Methyltransf_25"/>
</dbReference>
<dbReference type="GO" id="GO:0032259">
    <property type="term" value="P:methylation"/>
    <property type="evidence" value="ECO:0007669"/>
    <property type="project" value="UniProtKB-KW"/>
</dbReference>
<evidence type="ECO:0000259" key="3">
    <source>
        <dbReference type="Pfam" id="PF13649"/>
    </source>
</evidence>
<proteinExistence type="predicted"/>
<name>J1L2T4_9EURY</name>
<reference evidence="4 5" key="1">
    <citation type="submission" date="2011-08" db="EMBL/GenBank/DDBJ databases">
        <title>The complete genome of Methanofollis liminatans DSM 4140.</title>
        <authorList>
            <consortium name="US DOE Joint Genome Institute (JGI-PGF)"/>
            <person name="Lucas S."/>
            <person name="Han J."/>
            <person name="Lapidus A."/>
            <person name="Bruce D."/>
            <person name="Goodwin L."/>
            <person name="Pitluck S."/>
            <person name="Peters L."/>
            <person name="Kyrpides N."/>
            <person name="Mavromatis K."/>
            <person name="Ivanova N."/>
            <person name="Mikhailova N."/>
            <person name="Lu M."/>
            <person name="Detter J.C."/>
            <person name="Tapia R."/>
            <person name="Han C."/>
            <person name="Land M."/>
            <person name="Hauser L."/>
            <person name="Markowitz V."/>
            <person name="Cheng J.-F."/>
            <person name="Hugenholtz P."/>
            <person name="Woyke T."/>
            <person name="Wu D."/>
            <person name="Spring S."/>
            <person name="Schuler E."/>
            <person name="Brambilla E."/>
            <person name="Klenk H.-P."/>
            <person name="Eisen J.A."/>
        </authorList>
    </citation>
    <scope>NUCLEOTIDE SEQUENCE [LARGE SCALE GENOMIC DNA]</scope>
    <source>
        <strain evidence="4 5">DSM 4140</strain>
    </source>
</reference>
<keyword evidence="2 4" id="KW-0808">Transferase</keyword>
<dbReference type="PANTHER" id="PTHR22809:SF5">
    <property type="entry name" value="TRNA N(3)-METHYLCYTIDINE METHYLTRANSFERASE METTL6"/>
    <property type="match status" value="1"/>
</dbReference>
<feature type="domain" description="Methyltransferase" evidence="3">
    <location>
        <begin position="33"/>
        <end position="124"/>
    </location>
</feature>
<dbReference type="Gene3D" id="3.40.50.150">
    <property type="entry name" value="Vaccinia Virus protein VP39"/>
    <property type="match status" value="1"/>
</dbReference>
<dbReference type="STRING" id="28892.Metli_1405"/>
<dbReference type="EMBL" id="CM001555">
    <property type="protein sequence ID" value="EJG07357.1"/>
    <property type="molecule type" value="Genomic_DNA"/>
</dbReference>
<dbReference type="SUPFAM" id="SSF53335">
    <property type="entry name" value="S-adenosyl-L-methionine-dependent methyltransferases"/>
    <property type="match status" value="1"/>
</dbReference>
<dbReference type="CDD" id="cd02440">
    <property type="entry name" value="AdoMet_MTases"/>
    <property type="match status" value="1"/>
</dbReference>
<sequence>MAGEEWEQDYLARGERWGGAVHDLPAIAGCGRVLEVGCGNGKTLAAIAANNAGVVGIDCSAAAIALARRSVRDAAHLLVADVRALPFRGGSYDAVCAFHVLGHMEEGDRMLAAGALSSVLREGGSLFFRGFSTADMRYGKGVETEPASYRRGDGILTHYFTEEEVADLFPSLAPVRLLTRTWPLRVRGTAHLRAEIEGIFRKQPAVR</sequence>
<protein>
    <submittedName>
        <fullName evidence="4">Methyltransferase type 11</fullName>
    </submittedName>
</protein>
<dbReference type="HOGENOM" id="CLU_091228_0_0_2"/>
<evidence type="ECO:0000256" key="2">
    <source>
        <dbReference type="ARBA" id="ARBA00022679"/>
    </source>
</evidence>
<evidence type="ECO:0000313" key="4">
    <source>
        <dbReference type="EMBL" id="EJG07357.1"/>
    </source>
</evidence>
<dbReference type="InterPro" id="IPR026113">
    <property type="entry name" value="METTL2/6/8-like"/>
</dbReference>
<dbReference type="GO" id="GO:0008168">
    <property type="term" value="F:methyltransferase activity"/>
    <property type="evidence" value="ECO:0007669"/>
    <property type="project" value="UniProtKB-KW"/>
</dbReference>